<dbReference type="GO" id="GO:0005669">
    <property type="term" value="C:transcription factor TFIID complex"/>
    <property type="evidence" value="ECO:0007669"/>
    <property type="project" value="InterPro"/>
</dbReference>
<dbReference type="InterPro" id="IPR011442">
    <property type="entry name" value="TAF6_C"/>
</dbReference>
<name>Q23ZC7_TETTS</name>
<evidence type="ECO:0000256" key="3">
    <source>
        <dbReference type="ARBA" id="ARBA00023015"/>
    </source>
</evidence>
<dbReference type="Pfam" id="PF02969">
    <property type="entry name" value="TAF"/>
    <property type="match status" value="1"/>
</dbReference>
<dbReference type="GeneID" id="7831220"/>
<accession>Q23ZC7</accession>
<dbReference type="InterPro" id="IPR037796">
    <property type="entry name" value="TAF6"/>
</dbReference>
<dbReference type="AlphaFoldDB" id="Q23ZC7"/>
<keyword evidence="8" id="KW-1185">Reference proteome</keyword>
<gene>
    <name evidence="7" type="ORF">TTHERM_00787360</name>
</gene>
<organism evidence="7 8">
    <name type="scientific">Tetrahymena thermophila (strain SB210)</name>
    <dbReference type="NCBI Taxonomy" id="312017"/>
    <lineage>
        <taxon>Eukaryota</taxon>
        <taxon>Sar</taxon>
        <taxon>Alveolata</taxon>
        <taxon>Ciliophora</taxon>
        <taxon>Intramacronucleata</taxon>
        <taxon>Oligohymenophorea</taxon>
        <taxon>Hymenostomatida</taxon>
        <taxon>Tetrahymenina</taxon>
        <taxon>Tetrahymenidae</taxon>
        <taxon>Tetrahymena</taxon>
    </lineage>
</organism>
<evidence type="ECO:0000313" key="8">
    <source>
        <dbReference type="Proteomes" id="UP000009168"/>
    </source>
</evidence>
<evidence type="ECO:0000259" key="6">
    <source>
        <dbReference type="SMART" id="SM00803"/>
    </source>
</evidence>
<dbReference type="KEGG" id="tet:TTHERM_00787360"/>
<evidence type="ECO:0000256" key="5">
    <source>
        <dbReference type="ARBA" id="ARBA00023242"/>
    </source>
</evidence>
<dbReference type="STRING" id="312017.Q23ZC7"/>
<evidence type="ECO:0000313" key="7">
    <source>
        <dbReference type="EMBL" id="EAS01930.1"/>
    </source>
</evidence>
<dbReference type="HOGENOM" id="CLU_522261_0_0_1"/>
<dbReference type="OrthoDB" id="361039at2759"/>
<dbReference type="RefSeq" id="XP_001022175.1">
    <property type="nucleotide sequence ID" value="XM_001022175.1"/>
</dbReference>
<evidence type="ECO:0000256" key="1">
    <source>
        <dbReference type="ARBA" id="ARBA00004123"/>
    </source>
</evidence>
<dbReference type="InterPro" id="IPR046344">
    <property type="entry name" value="TAF6_C_sf"/>
</dbReference>
<feature type="domain" description="TATA box binding protein associated factor (TAF) histone-like fold" evidence="6">
    <location>
        <begin position="7"/>
        <end position="67"/>
    </location>
</feature>
<dbReference type="EMBL" id="GG662552">
    <property type="protein sequence ID" value="EAS01930.1"/>
    <property type="molecule type" value="Genomic_DNA"/>
</dbReference>
<dbReference type="GO" id="GO:0046695">
    <property type="term" value="C:SLIK (SAGA-like) complex"/>
    <property type="evidence" value="ECO:0007669"/>
    <property type="project" value="InterPro"/>
</dbReference>
<dbReference type="InterPro" id="IPR009072">
    <property type="entry name" value="Histone-fold"/>
</dbReference>
<dbReference type="InterPro" id="IPR004823">
    <property type="entry name" value="TAF_TATA-bd_Histone-like_dom"/>
</dbReference>
<dbReference type="PANTHER" id="PTHR10221:SF9">
    <property type="entry name" value="TRANSCRIPTION INITIATION FACTOR TFIID SUBUNIT 6"/>
    <property type="match status" value="1"/>
</dbReference>
<keyword evidence="4" id="KW-0804">Transcription</keyword>
<proteinExistence type="inferred from homology"/>
<dbReference type="Gene3D" id="1.10.20.10">
    <property type="entry name" value="Histone, subunit A"/>
    <property type="match status" value="1"/>
</dbReference>
<comment type="similarity">
    <text evidence="2">Belongs to the TAF6 family.</text>
</comment>
<dbReference type="GO" id="GO:0000124">
    <property type="term" value="C:SAGA complex"/>
    <property type="evidence" value="ECO:0007669"/>
    <property type="project" value="InterPro"/>
</dbReference>
<dbReference type="GO" id="GO:0051123">
    <property type="term" value="P:RNA polymerase II preinitiation complex assembly"/>
    <property type="evidence" value="ECO:0007669"/>
    <property type="project" value="TreeGrafter"/>
</dbReference>
<dbReference type="SUPFAM" id="SSF47113">
    <property type="entry name" value="Histone-fold"/>
    <property type="match status" value="1"/>
</dbReference>
<dbReference type="Gene3D" id="1.25.40.770">
    <property type="entry name" value="TAF6, C-terminal HEAT repeat domain"/>
    <property type="match status" value="1"/>
</dbReference>
<sequence>MAELRDNNFVLELLKGFSIDKVDKEISQEICNQVEIELRSLIEDSIKFMKHFKRDKLTTSDVEYALKDRNYYDKIFGYDVSEKVSFKKHANYWIKQDEERDLQSYLEAQVKSLKRQVMQPTVTAWWMSIDGKIPPINENKFIKNKAAILKYDELKKEEYSKNFNIIKDKPRSLLSEEINKFFVEITKVIAETEEQIDNPKLNLPGAPFRETPKLKIILNNLKTNSGLTSLLPFLLNYLYQDYDLENKNGVSKKYITLKILHSIILNTGINIEFHLHIIIKILIHFITASVLSTNKCVDEIQFREQSAQNLSYLINRFTFKYITLKQNICDTLLGILKETLNQKILNYQVLLGIVMTFSHFESNIIRQLILPTIMQIFMNEDFRKDLNCLASINLRSQQRSEYINLQNQNSMEIEQQSKPNNTEENDKVKKQKIIKENIQKVIKNNNEAHSLLNELKLLVLKVFNEYSFATSKTEALLFQELEEQFITELNPLVIRLIYNNMPIQLKYLDERQYNPSYMNLML</sequence>
<dbReference type="InParanoid" id="Q23ZC7"/>
<dbReference type="Pfam" id="PF07571">
    <property type="entry name" value="TAF6_C"/>
    <property type="match status" value="1"/>
</dbReference>
<protein>
    <submittedName>
        <fullName evidence="7">TATA box-binding protein associated factor</fullName>
    </submittedName>
</protein>
<dbReference type="SMART" id="SM00803">
    <property type="entry name" value="TAF"/>
    <property type="match status" value="1"/>
</dbReference>
<dbReference type="PANTHER" id="PTHR10221">
    <property type="entry name" value="TRANSCRIPTION INITIATION FACTOR TFIID SUBUNIT 6"/>
    <property type="match status" value="1"/>
</dbReference>
<reference evidence="8" key="1">
    <citation type="journal article" date="2006" name="PLoS Biol.">
        <title>Macronuclear genome sequence of the ciliate Tetrahymena thermophila, a model eukaryote.</title>
        <authorList>
            <person name="Eisen J.A."/>
            <person name="Coyne R.S."/>
            <person name="Wu M."/>
            <person name="Wu D."/>
            <person name="Thiagarajan M."/>
            <person name="Wortman J.R."/>
            <person name="Badger J.H."/>
            <person name="Ren Q."/>
            <person name="Amedeo P."/>
            <person name="Jones K.M."/>
            <person name="Tallon L.J."/>
            <person name="Delcher A.L."/>
            <person name="Salzberg S.L."/>
            <person name="Silva J.C."/>
            <person name="Haas B.J."/>
            <person name="Majoros W.H."/>
            <person name="Farzad M."/>
            <person name="Carlton J.M."/>
            <person name="Smith R.K. Jr."/>
            <person name="Garg J."/>
            <person name="Pearlman R.E."/>
            <person name="Karrer K.M."/>
            <person name="Sun L."/>
            <person name="Manning G."/>
            <person name="Elde N.C."/>
            <person name="Turkewitz A.P."/>
            <person name="Asai D.J."/>
            <person name="Wilkes D.E."/>
            <person name="Wang Y."/>
            <person name="Cai H."/>
            <person name="Collins K."/>
            <person name="Stewart B.A."/>
            <person name="Lee S.R."/>
            <person name="Wilamowska K."/>
            <person name="Weinberg Z."/>
            <person name="Ruzzo W.L."/>
            <person name="Wloga D."/>
            <person name="Gaertig J."/>
            <person name="Frankel J."/>
            <person name="Tsao C.-C."/>
            <person name="Gorovsky M.A."/>
            <person name="Keeling P.J."/>
            <person name="Waller R.F."/>
            <person name="Patron N.J."/>
            <person name="Cherry J.M."/>
            <person name="Stover N.A."/>
            <person name="Krieger C.J."/>
            <person name="del Toro C."/>
            <person name="Ryder H.F."/>
            <person name="Williamson S.C."/>
            <person name="Barbeau R.A."/>
            <person name="Hamilton E.P."/>
            <person name="Orias E."/>
        </authorList>
    </citation>
    <scope>NUCLEOTIDE SEQUENCE [LARGE SCALE GENOMIC DNA]</scope>
    <source>
        <strain evidence="8">SB210</strain>
    </source>
</reference>
<comment type="subcellular location">
    <subcellularLocation>
        <location evidence="1">Nucleus</location>
    </subcellularLocation>
</comment>
<evidence type="ECO:0000256" key="2">
    <source>
        <dbReference type="ARBA" id="ARBA00007688"/>
    </source>
</evidence>
<dbReference type="Proteomes" id="UP000009168">
    <property type="component" value="Unassembled WGS sequence"/>
</dbReference>
<dbReference type="OMA" id="CHEIWCK"/>
<dbReference type="GO" id="GO:0003713">
    <property type="term" value="F:transcription coactivator activity"/>
    <property type="evidence" value="ECO:0007669"/>
    <property type="project" value="TreeGrafter"/>
</dbReference>
<dbReference type="GO" id="GO:0046982">
    <property type="term" value="F:protein heterodimerization activity"/>
    <property type="evidence" value="ECO:0007669"/>
    <property type="project" value="InterPro"/>
</dbReference>
<keyword evidence="5" id="KW-0539">Nucleus</keyword>
<dbReference type="CDD" id="cd22931">
    <property type="entry name" value="HFD_TAF6"/>
    <property type="match status" value="1"/>
</dbReference>
<dbReference type="CDD" id="cd08050">
    <property type="entry name" value="TAF6C"/>
    <property type="match status" value="1"/>
</dbReference>
<dbReference type="eggNOG" id="KOG2549">
    <property type="taxonomic scope" value="Eukaryota"/>
</dbReference>
<evidence type="ECO:0000256" key="4">
    <source>
        <dbReference type="ARBA" id="ARBA00023163"/>
    </source>
</evidence>
<keyword evidence="3" id="KW-0805">Transcription regulation</keyword>
<dbReference type="GO" id="GO:0016251">
    <property type="term" value="F:RNA polymerase II general transcription initiation factor activity"/>
    <property type="evidence" value="ECO:0007669"/>
    <property type="project" value="InterPro"/>
</dbReference>